<dbReference type="Pfam" id="PF26550">
    <property type="entry name" value="Tricorn_2nd"/>
    <property type="match status" value="1"/>
</dbReference>
<dbReference type="RefSeq" id="WP_179444843.1">
    <property type="nucleotide sequence ID" value="NZ_JACBZS010000001.1"/>
</dbReference>
<feature type="active site" description="Nucleophile" evidence="7">
    <location>
        <position position="900"/>
    </location>
</feature>
<name>A0A7Z0D8Z1_9ACTN</name>
<dbReference type="PROSITE" id="PS50106">
    <property type="entry name" value="PDZ"/>
    <property type="match status" value="1"/>
</dbReference>
<dbReference type="SMART" id="SM00245">
    <property type="entry name" value="TSPc"/>
    <property type="match status" value="1"/>
</dbReference>
<dbReference type="GO" id="GO:0005737">
    <property type="term" value="C:cytoplasm"/>
    <property type="evidence" value="ECO:0007669"/>
    <property type="project" value="UniProtKB-SubCell"/>
</dbReference>
<comment type="similarity">
    <text evidence="2">Belongs to the peptidase S41B family.</text>
</comment>
<dbReference type="InterPro" id="IPR012393">
    <property type="entry name" value="Tricorn_protease"/>
</dbReference>
<comment type="caution">
    <text evidence="9">The sequence shown here is derived from an EMBL/GenBank/DDBJ whole genome shotgun (WGS) entry which is preliminary data.</text>
</comment>
<dbReference type="AlphaFoldDB" id="A0A7Z0D8Z1"/>
<dbReference type="InterPro" id="IPR005151">
    <property type="entry name" value="Tail-specific_protease"/>
</dbReference>
<evidence type="ECO:0000256" key="4">
    <source>
        <dbReference type="ARBA" id="ARBA00022670"/>
    </source>
</evidence>
<keyword evidence="10" id="KW-1185">Reference proteome</keyword>
<dbReference type="Gene3D" id="2.120.10.60">
    <property type="entry name" value="Tricorn protease N-terminal domain"/>
    <property type="match status" value="1"/>
</dbReference>
<dbReference type="Gene3D" id="2.130.10.10">
    <property type="entry name" value="YVTN repeat-like/Quinoprotein amine dehydrogenase"/>
    <property type="match status" value="1"/>
</dbReference>
<evidence type="ECO:0000259" key="8">
    <source>
        <dbReference type="PROSITE" id="PS50106"/>
    </source>
</evidence>
<evidence type="ECO:0000256" key="5">
    <source>
        <dbReference type="ARBA" id="ARBA00022801"/>
    </source>
</evidence>
<evidence type="ECO:0000256" key="1">
    <source>
        <dbReference type="ARBA" id="ARBA00004496"/>
    </source>
</evidence>
<reference evidence="9 10" key="1">
    <citation type="submission" date="2020-07" db="EMBL/GenBank/DDBJ databases">
        <title>Sequencing the genomes of 1000 actinobacteria strains.</title>
        <authorList>
            <person name="Klenk H.-P."/>
        </authorList>
    </citation>
    <scope>NUCLEOTIDE SEQUENCE [LARGE SCALE GENOMIC DNA]</scope>
    <source>
        <strain evidence="9 10">DSM 103164</strain>
    </source>
</reference>
<dbReference type="InterPro" id="IPR001478">
    <property type="entry name" value="PDZ"/>
</dbReference>
<dbReference type="SUPFAM" id="SSF50156">
    <property type="entry name" value="PDZ domain-like"/>
    <property type="match status" value="1"/>
</dbReference>
<keyword evidence="3" id="KW-0963">Cytoplasm</keyword>
<dbReference type="InterPro" id="IPR015943">
    <property type="entry name" value="WD40/YVTN_repeat-like_dom_sf"/>
</dbReference>
<gene>
    <name evidence="9" type="ORF">GGQ54_001511</name>
</gene>
<evidence type="ECO:0000256" key="6">
    <source>
        <dbReference type="ARBA" id="ARBA00022825"/>
    </source>
</evidence>
<dbReference type="PANTHER" id="PTHR43253:SF1">
    <property type="entry name" value="TRICORN PROTEASE HOMOLOG 2-RELATED"/>
    <property type="match status" value="1"/>
</dbReference>
<dbReference type="InterPro" id="IPR036034">
    <property type="entry name" value="PDZ_sf"/>
</dbReference>
<dbReference type="CDD" id="cd07562">
    <property type="entry name" value="Peptidase_S41_TRI"/>
    <property type="match status" value="1"/>
</dbReference>
<feature type="active site" description="Charge relay system" evidence="7">
    <location>
        <position position="958"/>
    </location>
</feature>
<proteinExistence type="inferred from homology"/>
<dbReference type="SUPFAM" id="SSF82171">
    <property type="entry name" value="DPP6 N-terminal domain-like"/>
    <property type="match status" value="2"/>
</dbReference>
<comment type="subcellular location">
    <subcellularLocation>
        <location evidence="1">Cytoplasm</location>
    </subcellularLocation>
</comment>
<evidence type="ECO:0000256" key="2">
    <source>
        <dbReference type="ARBA" id="ARBA00008524"/>
    </source>
</evidence>
<dbReference type="EC" id="3.4.21.-" evidence="9"/>
<evidence type="ECO:0000256" key="3">
    <source>
        <dbReference type="ARBA" id="ARBA00022490"/>
    </source>
</evidence>
<dbReference type="InterPro" id="IPR029414">
    <property type="entry name" value="Tricorn_PDZ"/>
</dbReference>
<dbReference type="PIRSF" id="PIRSF036421">
    <property type="entry name" value="Tricorn_protease"/>
    <property type="match status" value="1"/>
</dbReference>
<keyword evidence="5 9" id="KW-0378">Hydrolase</keyword>
<dbReference type="GO" id="GO:0006508">
    <property type="term" value="P:proteolysis"/>
    <property type="evidence" value="ECO:0007669"/>
    <property type="project" value="UniProtKB-KW"/>
</dbReference>
<dbReference type="GO" id="GO:0008236">
    <property type="term" value="F:serine-type peptidase activity"/>
    <property type="evidence" value="ECO:0007669"/>
    <property type="project" value="UniProtKB-KW"/>
</dbReference>
<dbReference type="SUPFAM" id="SSF52096">
    <property type="entry name" value="ClpP/crotonase"/>
    <property type="match status" value="1"/>
</dbReference>
<dbReference type="PANTHER" id="PTHR43253">
    <property type="entry name" value="TRICORN PROTEASE HOMOLOG 2-RELATED"/>
    <property type="match status" value="1"/>
</dbReference>
<evidence type="ECO:0000313" key="9">
    <source>
        <dbReference type="EMBL" id="NYI70951.1"/>
    </source>
</evidence>
<dbReference type="Pfam" id="PF14685">
    <property type="entry name" value="PDZ_Tricorn"/>
    <property type="match status" value="1"/>
</dbReference>
<sequence>MSAGIPRNPHLLGSRVVFAAGGHIWCHELGGATHRVSDGVDGEADLPQLSPDGTKVAYSVSQHGSSEVWVSPVDGGRARRLTFLGRLAHVRGWSPQGRIRFATDHWGLPRPDGLARPWWTQIAEVGPAGGEPVRLTEQRAYDYCESDAGVLLGRNTFYTATDWLGYRGGLRGRVWSGEAGGPFRELDPLGARMWSPVWAGSRIAFVSDADGNAAVHSVARDGTDLRRHFDGPHPVRSVTCDGDRAVAAAGAALWCFDLTAGEPAELPIDTTAPVRRRSPIRASDIRTFTANPAGDTLALTARGHVFTVHLPTSEASELPVEAGEQVRAAHWIDDRFLLLQISARGAGPDLLRRVDSNDGSGGLVDVDADLGQIERLEVSPDQRRVAIANHRLELLIIDLDSGRVTEVDVSELNPDDGHRDLSWHPDGTHLAYSRPTSVTNRKIVLYALDSGQHEDLTPGEFHDFAPQFSRDGESLFFLSRRSFDPRRDEVLHSGLAVLHSSIALCCNLATRAVRQTTAPSGPYTGLRRIGRQVLAISAQSAGVLGSRSEPPPRDLIAIDHAPHTPWSLPKAAAHIRPLGDGDRGILRRGSAIVAFELGTAAEFETILDLDVVRGEVDLRQERLAEIDRVANDVRRFFWRGAPAEPAWSEQVRRHAELMEHAVTDSESRLVLRELLACTSTSHADIRPVPVPPGTAEVASLGIDVVPRADGALEITRILTGDEWSPTLTSPLAARELDVREGDLIIAVNGVRTHPDVSLGQLLATDPDRAQLVLSRHGVRRDLEVTPLRSEQWLRERQWVEENRAYVHEITGGRVGYIKLPDTSARGYAEFQRYWPTERTRDGLIVDLRFNGGGGIGHLLLDLLAREPLGHFRYRWGREVDFPFDGTNGPIVLLVNELTKSNAEITTHLFMSRRLGTVVGARTWGGVVGIRAREPLHDGSLVWVPEEALVSLTESTGIEGRGVLPDLDVDTAAPGDEPGADRQLAEAIRVVTDRLDSQERRP</sequence>
<dbReference type="EMBL" id="JACBZS010000001">
    <property type="protein sequence ID" value="NYI70951.1"/>
    <property type="molecule type" value="Genomic_DNA"/>
</dbReference>
<dbReference type="InterPro" id="IPR029045">
    <property type="entry name" value="ClpP/crotonase-like_dom_sf"/>
</dbReference>
<keyword evidence="6" id="KW-0720">Serine protease</keyword>
<feature type="domain" description="PDZ" evidence="8">
    <location>
        <begin position="687"/>
        <end position="777"/>
    </location>
</feature>
<dbReference type="Pfam" id="PF26549">
    <property type="entry name" value="Tricorn_N"/>
    <property type="match status" value="1"/>
</dbReference>
<evidence type="ECO:0000256" key="7">
    <source>
        <dbReference type="PIRSR" id="PIRSR036421-1"/>
    </source>
</evidence>
<evidence type="ECO:0000313" key="10">
    <source>
        <dbReference type="Proteomes" id="UP000527616"/>
    </source>
</evidence>
<organism evidence="9 10">
    <name type="scientific">Naumannella cuiyingiana</name>
    <dbReference type="NCBI Taxonomy" id="1347891"/>
    <lineage>
        <taxon>Bacteria</taxon>
        <taxon>Bacillati</taxon>
        <taxon>Actinomycetota</taxon>
        <taxon>Actinomycetes</taxon>
        <taxon>Propionibacteriales</taxon>
        <taxon>Propionibacteriaceae</taxon>
        <taxon>Naumannella</taxon>
    </lineage>
</organism>
<dbReference type="Gene3D" id="2.30.42.10">
    <property type="match status" value="1"/>
</dbReference>
<dbReference type="Pfam" id="PF03572">
    <property type="entry name" value="Peptidase_S41"/>
    <property type="match status" value="1"/>
</dbReference>
<dbReference type="Gene3D" id="3.90.226.10">
    <property type="entry name" value="2-enoyl-CoA Hydratase, Chain A, domain 1"/>
    <property type="match status" value="1"/>
</dbReference>
<protein>
    <submittedName>
        <fullName evidence="9">Tricorn protease</fullName>
        <ecNumber evidence="9">3.4.21.-</ecNumber>
    </submittedName>
</protein>
<dbReference type="Proteomes" id="UP000527616">
    <property type="component" value="Unassembled WGS sequence"/>
</dbReference>
<feature type="active site" description="Charge relay system" evidence="7">
    <location>
        <position position="682"/>
    </location>
</feature>
<accession>A0A7Z0D8Z1</accession>
<keyword evidence="4 9" id="KW-0645">Protease</keyword>